<dbReference type="GO" id="GO:0000976">
    <property type="term" value="F:transcription cis-regulatory region binding"/>
    <property type="evidence" value="ECO:0007669"/>
    <property type="project" value="TreeGrafter"/>
</dbReference>
<dbReference type="RefSeq" id="WP_160180503.1">
    <property type="nucleotide sequence ID" value="NZ_CP047656.1"/>
</dbReference>
<evidence type="ECO:0000256" key="2">
    <source>
        <dbReference type="ARBA" id="ARBA00023015"/>
    </source>
</evidence>
<dbReference type="KEGG" id="pmes:FX988_02688"/>
<evidence type="ECO:0000256" key="4">
    <source>
        <dbReference type="ARBA" id="ARBA00023163"/>
    </source>
</evidence>
<dbReference type="InterPro" id="IPR000847">
    <property type="entry name" value="LysR_HTH_N"/>
</dbReference>
<keyword evidence="7" id="KW-1185">Reference proteome</keyword>
<protein>
    <submittedName>
        <fullName evidence="6">Hca operon transcriptional activator HcaR</fullName>
    </submittedName>
</protein>
<evidence type="ECO:0000313" key="6">
    <source>
        <dbReference type="EMBL" id="QHJ12431.1"/>
    </source>
</evidence>
<dbReference type="EMBL" id="CP047656">
    <property type="protein sequence ID" value="QHJ12431.1"/>
    <property type="molecule type" value="Genomic_DNA"/>
</dbReference>
<feature type="domain" description="HTH lysR-type" evidence="5">
    <location>
        <begin position="1"/>
        <end position="58"/>
    </location>
</feature>
<dbReference type="PANTHER" id="PTHR30126">
    <property type="entry name" value="HTH-TYPE TRANSCRIPTIONAL REGULATOR"/>
    <property type="match status" value="1"/>
</dbReference>
<dbReference type="InterPro" id="IPR036390">
    <property type="entry name" value="WH_DNA-bd_sf"/>
</dbReference>
<evidence type="ECO:0000259" key="5">
    <source>
        <dbReference type="PROSITE" id="PS50931"/>
    </source>
</evidence>
<dbReference type="PROSITE" id="PS50931">
    <property type="entry name" value="HTH_LYSR"/>
    <property type="match status" value="1"/>
</dbReference>
<organism evidence="6 7">
    <name type="scientific">Paraglaciecola mesophila</name>
    <dbReference type="NCBI Taxonomy" id="197222"/>
    <lineage>
        <taxon>Bacteria</taxon>
        <taxon>Pseudomonadati</taxon>
        <taxon>Pseudomonadota</taxon>
        <taxon>Gammaproteobacteria</taxon>
        <taxon>Alteromonadales</taxon>
        <taxon>Alteromonadaceae</taxon>
        <taxon>Paraglaciecola</taxon>
    </lineage>
</organism>
<accession>A0A857JN50</accession>
<gene>
    <name evidence="6" type="ORF">FX988_02688</name>
</gene>
<dbReference type="AlphaFoldDB" id="A0A857JN50"/>
<dbReference type="InterPro" id="IPR005119">
    <property type="entry name" value="LysR_subst-bd"/>
</dbReference>
<evidence type="ECO:0000256" key="3">
    <source>
        <dbReference type="ARBA" id="ARBA00023125"/>
    </source>
</evidence>
<dbReference type="SUPFAM" id="SSF46785">
    <property type="entry name" value="Winged helix' DNA-binding domain"/>
    <property type="match status" value="1"/>
</dbReference>
<dbReference type="Proteomes" id="UP000464524">
    <property type="component" value="Chromosome"/>
</dbReference>
<keyword evidence="2" id="KW-0805">Transcription regulation</keyword>
<dbReference type="InterPro" id="IPR036388">
    <property type="entry name" value="WH-like_DNA-bd_sf"/>
</dbReference>
<dbReference type="Gene3D" id="3.40.190.10">
    <property type="entry name" value="Periplasmic binding protein-like II"/>
    <property type="match status" value="2"/>
</dbReference>
<evidence type="ECO:0000256" key="1">
    <source>
        <dbReference type="ARBA" id="ARBA00009437"/>
    </source>
</evidence>
<reference evidence="6 7" key="1">
    <citation type="submission" date="2019-12" db="EMBL/GenBank/DDBJ databases">
        <title>Genome sequencing and assembly of endphytes of Porphyra tenera.</title>
        <authorList>
            <person name="Park J.M."/>
            <person name="Shin R."/>
            <person name="Jo S.H."/>
        </authorList>
    </citation>
    <scope>NUCLEOTIDE SEQUENCE [LARGE SCALE GENOMIC DNA]</scope>
    <source>
        <strain evidence="6 7">GPM4</strain>
    </source>
</reference>
<evidence type="ECO:0000313" key="7">
    <source>
        <dbReference type="Proteomes" id="UP000464524"/>
    </source>
</evidence>
<name>A0A857JN50_9ALTE</name>
<comment type="similarity">
    <text evidence="1">Belongs to the LysR transcriptional regulatory family.</text>
</comment>
<dbReference type="OrthoDB" id="9803735at2"/>
<dbReference type="PANTHER" id="PTHR30126:SF81">
    <property type="entry name" value="HTH-TYPE TRANSCRIPTIONAL REGULATOR ILVY"/>
    <property type="match status" value="1"/>
</dbReference>
<dbReference type="SUPFAM" id="SSF53850">
    <property type="entry name" value="Periplasmic binding protein-like II"/>
    <property type="match status" value="1"/>
</dbReference>
<dbReference type="GO" id="GO:0003700">
    <property type="term" value="F:DNA-binding transcription factor activity"/>
    <property type="evidence" value="ECO:0007669"/>
    <property type="project" value="InterPro"/>
</dbReference>
<keyword evidence="3" id="KW-0238">DNA-binding</keyword>
<dbReference type="NCBIfam" id="NF008722">
    <property type="entry name" value="PRK11716.1"/>
    <property type="match status" value="1"/>
</dbReference>
<dbReference type="FunFam" id="1.10.10.10:FF:000001">
    <property type="entry name" value="LysR family transcriptional regulator"/>
    <property type="match status" value="1"/>
</dbReference>
<dbReference type="Pfam" id="PF03466">
    <property type="entry name" value="LysR_substrate"/>
    <property type="match status" value="1"/>
</dbReference>
<dbReference type="Gene3D" id="1.10.10.10">
    <property type="entry name" value="Winged helix-like DNA-binding domain superfamily/Winged helix DNA-binding domain"/>
    <property type="match status" value="1"/>
</dbReference>
<dbReference type="Pfam" id="PF00126">
    <property type="entry name" value="HTH_1"/>
    <property type="match status" value="1"/>
</dbReference>
<sequence>MDIRSLELFQHLASSLHFSKTAEALFVSPSTLSRVIQRLEEDCGTPLFVRDNRKVKLTAAGAKLLRFSQQTLSEWKKVKWELQQDHEQIQGELSLYCSVTASQSHLPQLLDSFRHQYPQVEIKLNTGDPALSASKVMKQEVDAAIAIHTPDFPSDLTFLPLGEVPLLLIAPKETQLTRLSQVDWREHSVILPDSGPSKRIVHHWFAEQGIRPRVYATVAGNEAIVSMVALGCGLGIVPEIVLDNSTISQRVNRIRLDDIEPYQIGLCCISKRQREPAIQALFNC</sequence>
<keyword evidence="4" id="KW-0804">Transcription</keyword>
<proteinExistence type="inferred from homology"/>